<comment type="subcellular location">
    <subcellularLocation>
        <location evidence="1">Cell inner membrane</location>
        <topology evidence="1">Single-pass membrane protein</topology>
    </subcellularLocation>
</comment>
<dbReference type="NCBIfam" id="TIGR01843">
    <property type="entry name" value="type_I_hlyD"/>
    <property type="match status" value="1"/>
</dbReference>
<evidence type="ECO:0000313" key="14">
    <source>
        <dbReference type="Proteomes" id="UP000004633"/>
    </source>
</evidence>
<dbReference type="PANTHER" id="PTHR30386:SF27">
    <property type="entry name" value="MEMBRANE FUSION PROTEIN (MFP) FAMILY PROTEIN"/>
    <property type="match status" value="1"/>
</dbReference>
<dbReference type="SUPFAM" id="SSF111369">
    <property type="entry name" value="HlyD-like secretion proteins"/>
    <property type="match status" value="1"/>
</dbReference>
<evidence type="ECO:0000256" key="7">
    <source>
        <dbReference type="ARBA" id="ARBA00022989"/>
    </source>
</evidence>
<keyword evidence="8 10" id="KW-0472">Membrane</keyword>
<dbReference type="InterPro" id="IPR058982">
    <property type="entry name" value="Beta-barrel_AprE"/>
</dbReference>
<dbReference type="GO" id="GO:0005886">
    <property type="term" value="C:plasma membrane"/>
    <property type="evidence" value="ECO:0007669"/>
    <property type="project" value="UniProtKB-SubCell"/>
</dbReference>
<keyword evidence="5" id="KW-0997">Cell inner membrane</keyword>
<dbReference type="Gene3D" id="2.40.50.100">
    <property type="match status" value="1"/>
</dbReference>
<dbReference type="HOGENOM" id="CLU_023976_0_1_9"/>
<proteinExistence type="inferred from homology"/>
<evidence type="ECO:0000256" key="3">
    <source>
        <dbReference type="ARBA" id="ARBA00022448"/>
    </source>
</evidence>
<keyword evidence="3" id="KW-0813">Transport</keyword>
<dbReference type="InterPro" id="IPR010129">
    <property type="entry name" value="T1SS_HlyD"/>
</dbReference>
<feature type="transmembrane region" description="Helical" evidence="10">
    <location>
        <begin position="80"/>
        <end position="98"/>
    </location>
</feature>
<accession>E7N4Z5</accession>
<dbReference type="AlphaFoldDB" id="E7N4Z5"/>
<dbReference type="GO" id="GO:0015031">
    <property type="term" value="P:protein transport"/>
    <property type="evidence" value="ECO:0007669"/>
    <property type="project" value="InterPro"/>
</dbReference>
<evidence type="ECO:0000256" key="8">
    <source>
        <dbReference type="ARBA" id="ARBA00023136"/>
    </source>
</evidence>
<dbReference type="InterPro" id="IPR050739">
    <property type="entry name" value="MFP"/>
</dbReference>
<reference evidence="13 14" key="1">
    <citation type="submission" date="2010-08" db="EMBL/GenBank/DDBJ databases">
        <authorList>
            <person name="Weinstock G."/>
            <person name="Sodergren E."/>
            <person name="Clifton S."/>
            <person name="Fulton L."/>
            <person name="Fulton B."/>
            <person name="Courtney L."/>
            <person name="Fronick C."/>
            <person name="Harrison M."/>
            <person name="Strong C."/>
            <person name="Farmer C."/>
            <person name="Delahaunty K."/>
            <person name="Markovic C."/>
            <person name="Hall O."/>
            <person name="Minx P."/>
            <person name="Tomlinson C."/>
            <person name="Mitreva M."/>
            <person name="Hou S."/>
            <person name="Chen J."/>
            <person name="Wollam A."/>
            <person name="Pepin K.H."/>
            <person name="Johnson M."/>
            <person name="Bhonagiri V."/>
            <person name="Zhang X."/>
            <person name="Suruliraj S."/>
            <person name="Warren W."/>
            <person name="Chinwalla A."/>
            <person name="Mardis E.R."/>
            <person name="Wilson R.K."/>
        </authorList>
    </citation>
    <scope>NUCLEOTIDE SEQUENCE [LARGE SCALE GENOMIC DNA]</scope>
    <source>
        <strain evidence="13 14">F0399</strain>
    </source>
</reference>
<dbReference type="STRING" id="749551.HMPREF9555_02090"/>
<evidence type="ECO:0000256" key="9">
    <source>
        <dbReference type="SAM" id="Coils"/>
    </source>
</evidence>
<dbReference type="InterPro" id="IPR058625">
    <property type="entry name" value="MdtA-like_BSH"/>
</dbReference>
<evidence type="ECO:0000256" key="5">
    <source>
        <dbReference type="ARBA" id="ARBA00022519"/>
    </source>
</evidence>
<dbReference type="EMBL" id="AECV01000060">
    <property type="protein sequence ID" value="EFW28762.1"/>
    <property type="molecule type" value="Genomic_DNA"/>
</dbReference>
<feature type="coiled-coil region" evidence="9">
    <location>
        <begin position="215"/>
        <end position="242"/>
    </location>
</feature>
<organism evidence="13 14">
    <name type="scientific">Selenomonas artemidis F0399</name>
    <dbReference type="NCBI Taxonomy" id="749551"/>
    <lineage>
        <taxon>Bacteria</taxon>
        <taxon>Bacillati</taxon>
        <taxon>Bacillota</taxon>
        <taxon>Negativicutes</taxon>
        <taxon>Selenomonadales</taxon>
        <taxon>Selenomonadaceae</taxon>
        <taxon>Selenomonas</taxon>
    </lineage>
</organism>
<name>E7N4Z5_9FIRM</name>
<keyword evidence="4" id="KW-1003">Cell membrane</keyword>
<dbReference type="Gene3D" id="2.40.30.170">
    <property type="match status" value="1"/>
</dbReference>
<keyword evidence="6 10" id="KW-0812">Transmembrane</keyword>
<dbReference type="PANTHER" id="PTHR30386">
    <property type="entry name" value="MEMBRANE FUSION SUBUNIT OF EMRAB-TOLC MULTIDRUG EFFLUX PUMP"/>
    <property type="match status" value="1"/>
</dbReference>
<dbReference type="Gene3D" id="1.10.287.470">
    <property type="entry name" value="Helix hairpin bin"/>
    <property type="match status" value="1"/>
</dbReference>
<evidence type="ECO:0000259" key="12">
    <source>
        <dbReference type="Pfam" id="PF26002"/>
    </source>
</evidence>
<comment type="similarity">
    <text evidence="2">Belongs to the membrane fusion protein (MFP) (TC 8.A.1) family.</text>
</comment>
<feature type="domain" description="Multidrug resistance protein MdtA-like barrel-sandwich hybrid" evidence="11">
    <location>
        <begin position="125"/>
        <end position="370"/>
    </location>
</feature>
<evidence type="ECO:0000256" key="10">
    <source>
        <dbReference type="SAM" id="Phobius"/>
    </source>
</evidence>
<evidence type="ECO:0000256" key="1">
    <source>
        <dbReference type="ARBA" id="ARBA00004377"/>
    </source>
</evidence>
<dbReference type="Pfam" id="PF25917">
    <property type="entry name" value="BSH_RND"/>
    <property type="match status" value="1"/>
</dbReference>
<keyword evidence="9" id="KW-0175">Coiled coil</keyword>
<evidence type="ECO:0000313" key="13">
    <source>
        <dbReference type="EMBL" id="EFW28762.1"/>
    </source>
</evidence>
<evidence type="ECO:0000256" key="4">
    <source>
        <dbReference type="ARBA" id="ARBA00022475"/>
    </source>
</evidence>
<protein>
    <submittedName>
        <fullName evidence="13">Type I secretion membrane fusion protein, HlyD family</fullName>
    </submittedName>
</protein>
<feature type="domain" description="AprE-like beta-barrel" evidence="12">
    <location>
        <begin position="381"/>
        <end position="468"/>
    </location>
</feature>
<evidence type="ECO:0000256" key="2">
    <source>
        <dbReference type="ARBA" id="ARBA00009477"/>
    </source>
</evidence>
<evidence type="ECO:0000256" key="6">
    <source>
        <dbReference type="ARBA" id="ARBA00022692"/>
    </source>
</evidence>
<gene>
    <name evidence="13" type="ORF">HMPREF9555_02090</name>
</gene>
<dbReference type="Pfam" id="PF26002">
    <property type="entry name" value="Beta-barrel_AprE"/>
    <property type="match status" value="1"/>
</dbReference>
<keyword evidence="7 10" id="KW-1133">Transmembrane helix</keyword>
<comment type="caution">
    <text evidence="13">The sequence shown here is derived from an EMBL/GenBank/DDBJ whole genome shotgun (WGS) entry which is preliminary data.</text>
</comment>
<sequence>MRYGTHKKDNEKEFLPPGILFRNIRNHGSIMENFMFDWLKRKRKNLPRLKEIENYSAREAEFLPAGLEVVETPPTYAGRIAVWTIAALMAAILLWAIFGTVDEVAVTTGKIIPDGYVRTLQAYDKGIVRTIYVTEGQKVSKGDVLMELDPTISEADLAKVRKQAAYARLRLERLQAEKNGGAFHPDRNSTDLDEKEISSEQALFASREADYHTRLYAAQQEAAKAEAELRSSKIDLDKLRSLYAIEADKENRYAALVDEAAIAEISLIDQRGRRIAVEESANEQEETVSGNSAALSKAIWDLANVKAERQLSIDQEIDQTQQELFQANEELKKAAEQHELIKILAPDDGYVSNLQVHTLGSVVTTAQALMELVPEGTRLEIETWAQNKDIGFLQEGQEADVKIESFDYQKYGVVSAKLTNISPNSIEDPEQGRVYRLLLTPEKDTIDIEGRKVPLSSGMNVTAEIKTRKKHIYEFFLEPFKTYKSEFLRER</sequence>
<dbReference type="PRINTS" id="PR01490">
    <property type="entry name" value="RTXTOXIND"/>
</dbReference>
<evidence type="ECO:0000259" key="11">
    <source>
        <dbReference type="Pfam" id="PF25917"/>
    </source>
</evidence>
<keyword evidence="14" id="KW-1185">Reference proteome</keyword>
<dbReference type="Proteomes" id="UP000004633">
    <property type="component" value="Unassembled WGS sequence"/>
</dbReference>